<reference evidence="1 2" key="2">
    <citation type="journal article" date="2016" name="Genome Announc.">
        <title>Complete Genome Sequences of Two Interactive Moderate Thermophiles, Paenibacillus napthalenovorans 32O-Y and Paenibacillus sp. 32O-W.</title>
        <authorList>
            <person name="Butler R.R.III."/>
            <person name="Wang J."/>
            <person name="Stark B.C."/>
            <person name="Pombert J.F."/>
        </authorList>
    </citation>
    <scope>NUCLEOTIDE SEQUENCE [LARGE SCALE GENOMIC DNA]</scope>
    <source>
        <strain evidence="1 2">32O-Y</strain>
    </source>
</reference>
<dbReference type="PATRIC" id="fig|162209.4.peg.3117"/>
<dbReference type="EMBL" id="CP013652">
    <property type="protein sequence ID" value="ALS23296.1"/>
    <property type="molecule type" value="Genomic_DNA"/>
</dbReference>
<name>A0A0U2M611_9BACL</name>
<dbReference type="RefSeq" id="WP_054818987.1">
    <property type="nucleotide sequence ID" value="NZ_BJCS01000007.1"/>
</dbReference>
<dbReference type="KEGG" id="pnp:IJ22_29230"/>
<gene>
    <name evidence="1" type="ORF">IJ22_29230</name>
</gene>
<organism evidence="1 2">
    <name type="scientific">Paenibacillus naphthalenovorans</name>
    <dbReference type="NCBI Taxonomy" id="162209"/>
    <lineage>
        <taxon>Bacteria</taxon>
        <taxon>Bacillati</taxon>
        <taxon>Bacillota</taxon>
        <taxon>Bacilli</taxon>
        <taxon>Bacillales</taxon>
        <taxon>Paenibacillaceae</taxon>
        <taxon>Paenibacillus</taxon>
    </lineage>
</organism>
<evidence type="ECO:0000313" key="1">
    <source>
        <dbReference type="EMBL" id="ALS23296.1"/>
    </source>
</evidence>
<reference evidence="2" key="1">
    <citation type="submission" date="2015-12" db="EMBL/GenBank/DDBJ databases">
        <title>Complete genome sequences of two moderately thermophilic Paenibacillus species.</title>
        <authorList>
            <person name="Butler R.III."/>
            <person name="Wang J."/>
            <person name="Stark B.C."/>
            <person name="Pombert J.-F."/>
        </authorList>
    </citation>
    <scope>NUCLEOTIDE SEQUENCE [LARGE SCALE GENOMIC DNA]</scope>
    <source>
        <strain evidence="2">32O-Y</strain>
    </source>
</reference>
<dbReference type="STRING" id="162209.IJ22_29230"/>
<dbReference type="Proteomes" id="UP000061660">
    <property type="component" value="Chromosome"/>
</dbReference>
<evidence type="ECO:0000313" key="2">
    <source>
        <dbReference type="Proteomes" id="UP000061660"/>
    </source>
</evidence>
<sequence>MRIKNKGIRLFFLLFILLALAVASVSPFITIDPISRGLSSSLGHSTYSSGTMVFQQVMMTYLIAAFSLACCRDLLKFLLFRMPINRFDCTVPKRMRKVLLYPIKFTSHFVAF</sequence>
<accession>A0A0U2M611</accession>
<protein>
    <submittedName>
        <fullName evidence="1">Uncharacterized protein</fullName>
    </submittedName>
</protein>
<keyword evidence="2" id="KW-1185">Reference proteome</keyword>
<proteinExistence type="predicted"/>
<dbReference type="AlphaFoldDB" id="A0A0U2M611"/>